<keyword evidence="7" id="KW-0238">DNA-binding</keyword>
<feature type="domain" description="C2H2-type" evidence="12">
    <location>
        <begin position="178"/>
        <end position="207"/>
    </location>
</feature>
<evidence type="ECO:0000256" key="5">
    <source>
        <dbReference type="ARBA" id="ARBA00022833"/>
    </source>
</evidence>
<keyword evidence="9" id="KW-0539">Nucleus</keyword>
<dbReference type="InterPro" id="IPR036236">
    <property type="entry name" value="Znf_C2H2_sf"/>
</dbReference>
<name>A0A2R4FYE5_9CHEL</name>
<sequence length="289" mass="32848">MDHWSPSKCISHAISRLQDLPASTLPYVPVDYSNKILTPVVTSSFHQPTPTYVEYQAIAPHVPMYTTAAEMHYSELSLTPSELQTPNFATLPAAQSSILGHSPPGTPEMAHHKNDQLASHWWTAQHPIPYPPVMYPCPPTASNMAPPVQPTIRQFNKCRCPNCQEPNRGGANGGKKQHVCHIPGCGKLYSKTSHLKAHLRWHSGERPYICQWIFCNKSFTRSDELQRHLRTHTGEKRFACTYCPKRFIRSDHLKKHIKTHEKKLPFIPKDAEIDVEKCQLNHSIFKLIP</sequence>
<keyword evidence="8" id="KW-0804">Transcription</keyword>
<keyword evidence="3" id="KW-0677">Repeat</keyword>
<dbReference type="PROSITE" id="PS00028">
    <property type="entry name" value="ZINC_FINGER_C2H2_1"/>
    <property type="match status" value="3"/>
</dbReference>
<gene>
    <name evidence="13" type="primary">Sp5</name>
</gene>
<dbReference type="GO" id="GO:0005634">
    <property type="term" value="C:nucleus"/>
    <property type="evidence" value="ECO:0007669"/>
    <property type="project" value="UniProtKB-SubCell"/>
</dbReference>
<evidence type="ECO:0000256" key="7">
    <source>
        <dbReference type="ARBA" id="ARBA00023125"/>
    </source>
</evidence>
<dbReference type="PANTHER" id="PTHR23235">
    <property type="entry name" value="KRUEPPEL-LIKE TRANSCRIPTION FACTOR"/>
    <property type="match status" value="1"/>
</dbReference>
<evidence type="ECO:0000256" key="3">
    <source>
        <dbReference type="ARBA" id="ARBA00022737"/>
    </source>
</evidence>
<proteinExistence type="evidence at transcript level"/>
<evidence type="ECO:0000256" key="10">
    <source>
        <dbReference type="ARBA" id="ARBA00038409"/>
    </source>
</evidence>
<evidence type="ECO:0000259" key="12">
    <source>
        <dbReference type="PROSITE" id="PS50157"/>
    </source>
</evidence>
<keyword evidence="6" id="KW-0805">Transcription regulation</keyword>
<comment type="subcellular location">
    <subcellularLocation>
        <location evidence="1">Nucleus</location>
    </subcellularLocation>
</comment>
<dbReference type="InterPro" id="IPR013087">
    <property type="entry name" value="Znf_C2H2_type"/>
</dbReference>
<accession>A0A2R4FYE5</accession>
<dbReference type="PANTHER" id="PTHR23235:SF29">
    <property type="entry name" value="TRANSCRIPTION FACTOR SP5"/>
    <property type="match status" value="1"/>
</dbReference>
<dbReference type="SUPFAM" id="SSF57667">
    <property type="entry name" value="beta-beta-alpha zinc fingers"/>
    <property type="match status" value="2"/>
</dbReference>
<evidence type="ECO:0000256" key="11">
    <source>
        <dbReference type="PROSITE-ProRule" id="PRU00042"/>
    </source>
</evidence>
<dbReference type="GO" id="GO:0000978">
    <property type="term" value="F:RNA polymerase II cis-regulatory region sequence-specific DNA binding"/>
    <property type="evidence" value="ECO:0007669"/>
    <property type="project" value="TreeGrafter"/>
</dbReference>
<feature type="domain" description="C2H2-type" evidence="12">
    <location>
        <begin position="238"/>
        <end position="265"/>
    </location>
</feature>
<dbReference type="FunFam" id="3.30.160.60:FF:000534">
    <property type="entry name" value="zinc finger protein 674"/>
    <property type="match status" value="1"/>
</dbReference>
<evidence type="ECO:0000256" key="2">
    <source>
        <dbReference type="ARBA" id="ARBA00022723"/>
    </source>
</evidence>
<dbReference type="GO" id="GO:0000981">
    <property type="term" value="F:DNA-binding transcription factor activity, RNA polymerase II-specific"/>
    <property type="evidence" value="ECO:0007669"/>
    <property type="project" value="TreeGrafter"/>
</dbReference>
<protein>
    <submittedName>
        <fullName evidence="13">Zinc finger transcription factor Sp5</fullName>
    </submittedName>
</protein>
<keyword evidence="2" id="KW-0479">Metal-binding</keyword>
<dbReference type="AlphaFoldDB" id="A0A2R4FYE5"/>
<evidence type="ECO:0000256" key="6">
    <source>
        <dbReference type="ARBA" id="ARBA00023015"/>
    </source>
</evidence>
<keyword evidence="5" id="KW-0862">Zinc</keyword>
<reference evidence="13" key="1">
    <citation type="journal article" date="2018" name="Proc. Natl. Acad. Sci. U.S.A.">
        <title>Cooption of an appendage-patterning gene cassette in the head segmentation of arachnids.</title>
        <authorList>
            <person name="Setton E.V.W."/>
            <person name="Sharma P.P."/>
        </authorList>
    </citation>
    <scope>NUCLEOTIDE SEQUENCE</scope>
</reference>
<evidence type="ECO:0000256" key="8">
    <source>
        <dbReference type="ARBA" id="ARBA00023163"/>
    </source>
</evidence>
<dbReference type="Pfam" id="PF00096">
    <property type="entry name" value="zf-C2H2"/>
    <property type="match status" value="3"/>
</dbReference>
<feature type="domain" description="C2H2-type" evidence="12">
    <location>
        <begin position="208"/>
        <end position="237"/>
    </location>
</feature>
<evidence type="ECO:0000256" key="1">
    <source>
        <dbReference type="ARBA" id="ARBA00004123"/>
    </source>
</evidence>
<dbReference type="EMBL" id="MG857606">
    <property type="protein sequence ID" value="AVT42528.1"/>
    <property type="molecule type" value="mRNA"/>
</dbReference>
<dbReference type="CDD" id="cd22541">
    <property type="entry name" value="SP5_N"/>
    <property type="match status" value="1"/>
</dbReference>
<dbReference type="SMART" id="SM00355">
    <property type="entry name" value="ZnF_C2H2"/>
    <property type="match status" value="3"/>
</dbReference>
<evidence type="ECO:0000313" key="13">
    <source>
        <dbReference type="EMBL" id="AVT42528.1"/>
    </source>
</evidence>
<dbReference type="PROSITE" id="PS50157">
    <property type="entry name" value="ZINC_FINGER_C2H2_2"/>
    <property type="match status" value="3"/>
</dbReference>
<comment type="similarity">
    <text evidence="10">Belongs to the Sp1 C2H2-type zinc-finger protein family.</text>
</comment>
<dbReference type="Gene3D" id="3.30.160.60">
    <property type="entry name" value="Classic Zinc Finger"/>
    <property type="match status" value="3"/>
</dbReference>
<organism evidence="13">
    <name type="scientific">Phoxichilidium tubulariae</name>
    <dbReference type="NCBI Taxonomy" id="2138378"/>
    <lineage>
        <taxon>Eukaryota</taxon>
        <taxon>Metazoa</taxon>
        <taxon>Ecdysozoa</taxon>
        <taxon>Arthropoda</taxon>
        <taxon>Chelicerata</taxon>
        <taxon>Pycnogonida</taxon>
        <taxon>Pantopoda</taxon>
        <taxon>Phoxichilidiidae</taxon>
        <taxon>Phoxichilidium</taxon>
    </lineage>
</organism>
<dbReference type="FunFam" id="3.30.160.60:FF:000014">
    <property type="entry name" value="Transcription factor Sp3"/>
    <property type="match status" value="1"/>
</dbReference>
<keyword evidence="4 11" id="KW-0863">Zinc-finger</keyword>
<evidence type="ECO:0000256" key="9">
    <source>
        <dbReference type="ARBA" id="ARBA00023242"/>
    </source>
</evidence>
<evidence type="ECO:0000256" key="4">
    <source>
        <dbReference type="ARBA" id="ARBA00022771"/>
    </source>
</evidence>
<dbReference type="GO" id="GO:0008270">
    <property type="term" value="F:zinc ion binding"/>
    <property type="evidence" value="ECO:0007669"/>
    <property type="project" value="UniProtKB-KW"/>
</dbReference>